<evidence type="ECO:0000313" key="2">
    <source>
        <dbReference type="EMBL" id="MFC6440443.1"/>
    </source>
</evidence>
<dbReference type="CDD" id="cd04301">
    <property type="entry name" value="NAT_SF"/>
    <property type="match status" value="1"/>
</dbReference>
<dbReference type="EMBL" id="JBHSUS010000001">
    <property type="protein sequence ID" value="MFC6440443.1"/>
    <property type="molecule type" value="Genomic_DNA"/>
</dbReference>
<dbReference type="InterPro" id="IPR000182">
    <property type="entry name" value="GNAT_dom"/>
</dbReference>
<gene>
    <name evidence="2" type="ORF">ACFP85_09825</name>
</gene>
<reference evidence="3" key="1">
    <citation type="journal article" date="2019" name="Int. J. Syst. Evol. Microbiol.">
        <title>The Global Catalogue of Microorganisms (GCM) 10K type strain sequencing project: providing services to taxonomists for standard genome sequencing and annotation.</title>
        <authorList>
            <consortium name="The Broad Institute Genomics Platform"/>
            <consortium name="The Broad Institute Genome Sequencing Center for Infectious Disease"/>
            <person name="Wu L."/>
            <person name="Ma J."/>
        </authorList>
    </citation>
    <scope>NUCLEOTIDE SEQUENCE [LARGE SCALE GENOMIC DNA]</scope>
    <source>
        <strain evidence="3">CGMCC 1.16031</strain>
    </source>
</reference>
<sequence length="149" mass="16890">MTIRKATLADLPHLVNFNQAMALETENKRLDEVTLTAGVRAVLENPQYGFYLVAEQQGEIVAGLMVTYEWSDWRNGIFWWIQSVYVLPVARRSGLYSALQGKVEALAAEAGNVCGIRLYVEKDNHVAQQTYIKNGLHESHYLMFESSHD</sequence>
<keyword evidence="3" id="KW-1185">Reference proteome</keyword>
<evidence type="ECO:0000259" key="1">
    <source>
        <dbReference type="PROSITE" id="PS51186"/>
    </source>
</evidence>
<dbReference type="Proteomes" id="UP001596364">
    <property type="component" value="Unassembled WGS sequence"/>
</dbReference>
<dbReference type="PROSITE" id="PS51186">
    <property type="entry name" value="GNAT"/>
    <property type="match status" value="1"/>
</dbReference>
<feature type="domain" description="N-acetyltransferase" evidence="1">
    <location>
        <begin position="1"/>
        <end position="149"/>
    </location>
</feature>
<dbReference type="Pfam" id="PF00583">
    <property type="entry name" value="Acetyltransf_1"/>
    <property type="match status" value="1"/>
</dbReference>
<dbReference type="Gene3D" id="3.40.630.30">
    <property type="match status" value="1"/>
</dbReference>
<evidence type="ECO:0000313" key="3">
    <source>
        <dbReference type="Proteomes" id="UP001596364"/>
    </source>
</evidence>
<name>A0ABW1XK64_9ALTE</name>
<keyword evidence="2" id="KW-0012">Acyltransferase</keyword>
<protein>
    <submittedName>
        <fullName evidence="2">GNAT family N-acetyltransferase</fullName>
        <ecNumber evidence="2">2.3.-.-</ecNumber>
    </submittedName>
</protein>
<proteinExistence type="predicted"/>
<dbReference type="SUPFAM" id="SSF55729">
    <property type="entry name" value="Acyl-CoA N-acyltransferases (Nat)"/>
    <property type="match status" value="1"/>
</dbReference>
<dbReference type="RefSeq" id="WP_131258240.1">
    <property type="nucleotide sequence ID" value="NZ_JBHSUS010000001.1"/>
</dbReference>
<organism evidence="2 3">
    <name type="scientific">Pseudobowmanella zhangzhouensis</name>
    <dbReference type="NCBI Taxonomy" id="1537679"/>
    <lineage>
        <taxon>Bacteria</taxon>
        <taxon>Pseudomonadati</taxon>
        <taxon>Pseudomonadota</taxon>
        <taxon>Gammaproteobacteria</taxon>
        <taxon>Alteromonadales</taxon>
        <taxon>Alteromonadaceae</taxon>
    </lineage>
</organism>
<dbReference type="GO" id="GO:0016746">
    <property type="term" value="F:acyltransferase activity"/>
    <property type="evidence" value="ECO:0007669"/>
    <property type="project" value="UniProtKB-KW"/>
</dbReference>
<keyword evidence="2" id="KW-0808">Transferase</keyword>
<accession>A0ABW1XK64</accession>
<dbReference type="InterPro" id="IPR016181">
    <property type="entry name" value="Acyl_CoA_acyltransferase"/>
</dbReference>
<dbReference type="EC" id="2.3.-.-" evidence="2"/>
<comment type="caution">
    <text evidence="2">The sequence shown here is derived from an EMBL/GenBank/DDBJ whole genome shotgun (WGS) entry which is preliminary data.</text>
</comment>